<comment type="caution">
    <text evidence="3">The sequence shown here is derived from an EMBL/GenBank/DDBJ whole genome shotgun (WGS) entry which is preliminary data.</text>
</comment>
<protein>
    <recommendedName>
        <fullName evidence="2">PRC-barrel domain-containing protein</fullName>
    </recommendedName>
</protein>
<reference evidence="3" key="1">
    <citation type="journal article" date="2014" name="Int. J. Syst. Evol. Microbiol.">
        <title>Complete genome sequence of Corynebacterium casei LMG S-19264T (=DSM 44701T), isolated from a smear-ripened cheese.</title>
        <authorList>
            <consortium name="US DOE Joint Genome Institute (JGI-PGF)"/>
            <person name="Walter F."/>
            <person name="Albersmeier A."/>
            <person name="Kalinowski J."/>
            <person name="Ruckert C."/>
        </authorList>
    </citation>
    <scope>NUCLEOTIDE SEQUENCE</scope>
    <source>
        <strain evidence="3">CGMCC 1.12921</strain>
    </source>
</reference>
<keyword evidence="1" id="KW-0732">Signal</keyword>
<dbReference type="SUPFAM" id="SSF50346">
    <property type="entry name" value="PRC-barrel domain"/>
    <property type="match status" value="1"/>
</dbReference>
<feature type="signal peptide" evidence="1">
    <location>
        <begin position="1"/>
        <end position="18"/>
    </location>
</feature>
<dbReference type="InterPro" id="IPR011033">
    <property type="entry name" value="PRC_barrel-like_sf"/>
</dbReference>
<sequence>MHKIARNILFAALASATAASPLALSLAQTSGETLAQITSPADVSVSREAALIGLPVIDIKGVKVGIVDNVVLGRADGPFVVIKLDKAFLRGHRLVAIYDSRLQKVEERSLGISLQLTHLRKTDIKDFPTFSYTDDMQLAAPR</sequence>
<dbReference type="Pfam" id="PF05239">
    <property type="entry name" value="PRC"/>
    <property type="match status" value="1"/>
</dbReference>
<dbReference type="Proteomes" id="UP000613582">
    <property type="component" value="Unassembled WGS sequence"/>
</dbReference>
<organism evidence="3 4">
    <name type="scientific">Aquisalinus flavus</name>
    <dbReference type="NCBI Taxonomy" id="1526572"/>
    <lineage>
        <taxon>Bacteria</taxon>
        <taxon>Pseudomonadati</taxon>
        <taxon>Pseudomonadota</taxon>
        <taxon>Alphaproteobacteria</taxon>
        <taxon>Parvularculales</taxon>
        <taxon>Parvularculaceae</taxon>
        <taxon>Aquisalinus</taxon>
    </lineage>
</organism>
<evidence type="ECO:0000259" key="2">
    <source>
        <dbReference type="Pfam" id="PF05239"/>
    </source>
</evidence>
<feature type="domain" description="PRC-barrel" evidence="2">
    <location>
        <begin position="51"/>
        <end position="98"/>
    </location>
</feature>
<dbReference type="InterPro" id="IPR027275">
    <property type="entry name" value="PRC-brl_dom"/>
</dbReference>
<feature type="chain" id="PRO_5035266687" description="PRC-barrel domain-containing protein" evidence="1">
    <location>
        <begin position="19"/>
        <end position="142"/>
    </location>
</feature>
<dbReference type="AlphaFoldDB" id="A0A8J2V490"/>
<dbReference type="RefSeq" id="WP_188159565.1">
    <property type="nucleotide sequence ID" value="NZ_BMGH01000001.1"/>
</dbReference>
<evidence type="ECO:0000256" key="1">
    <source>
        <dbReference type="SAM" id="SignalP"/>
    </source>
</evidence>
<gene>
    <name evidence="3" type="ORF">GCM10011342_03430</name>
</gene>
<evidence type="ECO:0000313" key="4">
    <source>
        <dbReference type="Proteomes" id="UP000613582"/>
    </source>
</evidence>
<proteinExistence type="predicted"/>
<evidence type="ECO:0000313" key="3">
    <source>
        <dbReference type="EMBL" id="GGC97803.1"/>
    </source>
</evidence>
<keyword evidence="4" id="KW-1185">Reference proteome</keyword>
<name>A0A8J2V490_9PROT</name>
<accession>A0A8J2V490</accession>
<dbReference type="EMBL" id="BMGH01000001">
    <property type="protein sequence ID" value="GGC97803.1"/>
    <property type="molecule type" value="Genomic_DNA"/>
</dbReference>
<reference evidence="3" key="2">
    <citation type="submission" date="2020-09" db="EMBL/GenBank/DDBJ databases">
        <authorList>
            <person name="Sun Q."/>
            <person name="Zhou Y."/>
        </authorList>
    </citation>
    <scope>NUCLEOTIDE SEQUENCE</scope>
    <source>
        <strain evidence="3">CGMCC 1.12921</strain>
    </source>
</reference>